<evidence type="ECO:0000256" key="1">
    <source>
        <dbReference type="ARBA" id="ARBA00006484"/>
    </source>
</evidence>
<comment type="similarity">
    <text evidence="1">Belongs to the short-chain dehydrogenases/reductases (SDR) family.</text>
</comment>
<dbReference type="GO" id="GO:0016616">
    <property type="term" value="F:oxidoreductase activity, acting on the CH-OH group of donors, NAD or NADP as acceptor"/>
    <property type="evidence" value="ECO:0007669"/>
    <property type="project" value="UniProtKB-ARBA"/>
</dbReference>
<dbReference type="FunFam" id="3.40.50.720:FF:000084">
    <property type="entry name" value="Short-chain dehydrogenase reductase"/>
    <property type="match status" value="1"/>
</dbReference>
<accession>A0A6C0G3Z5</accession>
<dbReference type="PRINTS" id="PR00081">
    <property type="entry name" value="GDHRDH"/>
</dbReference>
<dbReference type="KEGG" id="plyc:GXP70_05795"/>
<dbReference type="InterPro" id="IPR057326">
    <property type="entry name" value="KR_dom"/>
</dbReference>
<dbReference type="AlphaFoldDB" id="A0A6C0G3Z5"/>
<dbReference type="RefSeq" id="WP_162355581.1">
    <property type="nucleotide sequence ID" value="NZ_CP048209.1"/>
</dbReference>
<dbReference type="InterPro" id="IPR002347">
    <property type="entry name" value="SDR_fam"/>
</dbReference>
<keyword evidence="5" id="KW-1185">Reference proteome</keyword>
<dbReference type="InterPro" id="IPR036291">
    <property type="entry name" value="NAD(P)-bd_dom_sf"/>
</dbReference>
<protein>
    <submittedName>
        <fullName evidence="4">SDR family oxidoreductase</fullName>
    </submittedName>
</protein>
<dbReference type="PANTHER" id="PTHR42760">
    <property type="entry name" value="SHORT-CHAIN DEHYDROGENASES/REDUCTASES FAMILY MEMBER"/>
    <property type="match status" value="1"/>
</dbReference>
<dbReference type="Proteomes" id="UP000476064">
    <property type="component" value="Chromosome"/>
</dbReference>
<organism evidence="4 5">
    <name type="scientific">Paenibacillus lycopersici</name>
    <dbReference type="NCBI Taxonomy" id="2704462"/>
    <lineage>
        <taxon>Bacteria</taxon>
        <taxon>Bacillati</taxon>
        <taxon>Bacillota</taxon>
        <taxon>Bacilli</taxon>
        <taxon>Bacillales</taxon>
        <taxon>Paenibacillaceae</taxon>
        <taxon>Paenibacillus</taxon>
    </lineage>
</organism>
<feature type="domain" description="Ketoreductase" evidence="3">
    <location>
        <begin position="11"/>
        <end position="177"/>
    </location>
</feature>
<keyword evidence="2" id="KW-0560">Oxidoreductase</keyword>
<evidence type="ECO:0000313" key="4">
    <source>
        <dbReference type="EMBL" id="QHT59515.1"/>
    </source>
</evidence>
<evidence type="ECO:0000259" key="3">
    <source>
        <dbReference type="SMART" id="SM00822"/>
    </source>
</evidence>
<dbReference type="SMART" id="SM00822">
    <property type="entry name" value="PKS_KR"/>
    <property type="match status" value="1"/>
</dbReference>
<dbReference type="Pfam" id="PF13561">
    <property type="entry name" value="adh_short_C2"/>
    <property type="match status" value="1"/>
</dbReference>
<dbReference type="GO" id="GO:0008206">
    <property type="term" value="P:bile acid metabolic process"/>
    <property type="evidence" value="ECO:0007669"/>
    <property type="project" value="UniProtKB-ARBA"/>
</dbReference>
<evidence type="ECO:0000256" key="2">
    <source>
        <dbReference type="ARBA" id="ARBA00023002"/>
    </source>
</evidence>
<sequence length="260" mass="27353">MNRTGVRLAGKTIVVTGGTRGIGKGIALKCAFEGANVVLAGPNEQEGEAAARDVGQQTGSGAIYVRTDVRKPAECERLMAAAAERFGRIDGLVNNAGIFPRGYLLDTPEELFDDVFDVNVKGAFYCSRYAVAAMSETGGGSIVQIGSTNAYVGQPDLAAYSLSKGAALTLSKHIAAHFGSKRIRSNWITVGWVASDGEVELHEKMGIGKEELAARGASIVPSGRLQTEEDIAFGAIYLLSDESSQVTGTELAISGGHRLW</sequence>
<name>A0A6C0G3Z5_9BACL</name>
<dbReference type="EMBL" id="CP048209">
    <property type="protein sequence ID" value="QHT59515.1"/>
    <property type="molecule type" value="Genomic_DNA"/>
</dbReference>
<dbReference type="SUPFAM" id="SSF51735">
    <property type="entry name" value="NAD(P)-binding Rossmann-fold domains"/>
    <property type="match status" value="1"/>
</dbReference>
<dbReference type="CDD" id="cd05233">
    <property type="entry name" value="SDR_c"/>
    <property type="match status" value="1"/>
</dbReference>
<reference evidence="4 5" key="1">
    <citation type="submission" date="2020-01" db="EMBL/GenBank/DDBJ databases">
        <title>Paenibacillus sp. nov., isolated from tomato rhizosphere.</title>
        <authorList>
            <person name="Weon H.-Y."/>
            <person name="Lee S.A."/>
        </authorList>
    </citation>
    <scope>NUCLEOTIDE SEQUENCE [LARGE SCALE GENOMIC DNA]</scope>
    <source>
        <strain evidence="4 5">12200R-189</strain>
    </source>
</reference>
<dbReference type="PANTHER" id="PTHR42760:SF124">
    <property type="entry name" value="SHORT-CHAIN DEHYDROGENASE_REDUCTASE"/>
    <property type="match status" value="1"/>
</dbReference>
<dbReference type="Gene3D" id="3.40.50.720">
    <property type="entry name" value="NAD(P)-binding Rossmann-like Domain"/>
    <property type="match status" value="1"/>
</dbReference>
<dbReference type="PRINTS" id="PR00080">
    <property type="entry name" value="SDRFAMILY"/>
</dbReference>
<dbReference type="NCBIfam" id="NF005559">
    <property type="entry name" value="PRK07231.1"/>
    <property type="match status" value="1"/>
</dbReference>
<proteinExistence type="inferred from homology"/>
<evidence type="ECO:0000313" key="5">
    <source>
        <dbReference type="Proteomes" id="UP000476064"/>
    </source>
</evidence>
<gene>
    <name evidence="4" type="ORF">GXP70_05795</name>
</gene>